<evidence type="ECO:0000256" key="6">
    <source>
        <dbReference type="SAM" id="MobiDB-lite"/>
    </source>
</evidence>
<feature type="transmembrane region" description="Helical" evidence="7">
    <location>
        <begin position="131"/>
        <end position="153"/>
    </location>
</feature>
<protein>
    <recommendedName>
        <fullName evidence="10">Major facilitator superfamily (MFS) profile domain-containing protein</fullName>
    </recommendedName>
</protein>
<organism evidence="8 9">
    <name type="scientific">Claviceps pusilla</name>
    <dbReference type="NCBI Taxonomy" id="123648"/>
    <lineage>
        <taxon>Eukaryota</taxon>
        <taxon>Fungi</taxon>
        <taxon>Dikarya</taxon>
        <taxon>Ascomycota</taxon>
        <taxon>Pezizomycotina</taxon>
        <taxon>Sordariomycetes</taxon>
        <taxon>Hypocreomycetidae</taxon>
        <taxon>Hypocreales</taxon>
        <taxon>Clavicipitaceae</taxon>
        <taxon>Claviceps</taxon>
    </lineage>
</organism>
<evidence type="ECO:0000256" key="3">
    <source>
        <dbReference type="ARBA" id="ARBA00022692"/>
    </source>
</evidence>
<keyword evidence="3 7" id="KW-0812">Transmembrane</keyword>
<evidence type="ECO:0000256" key="5">
    <source>
        <dbReference type="ARBA" id="ARBA00023136"/>
    </source>
</evidence>
<comment type="caution">
    <text evidence="8">The sequence shown here is derived from an EMBL/GenBank/DDBJ whole genome shotgun (WGS) entry which is preliminary data.</text>
</comment>
<dbReference type="PANTHER" id="PTHR23502">
    <property type="entry name" value="MAJOR FACILITATOR SUPERFAMILY"/>
    <property type="match status" value="1"/>
</dbReference>
<dbReference type="PANTHER" id="PTHR23502:SF68">
    <property type="entry name" value="MULTIDRUG TRANSPORTER, PUTATIVE (AFU_ORTHOLOGUE AFUA_3G01120)-RELATED"/>
    <property type="match status" value="1"/>
</dbReference>
<keyword evidence="9" id="KW-1185">Reference proteome</keyword>
<feature type="transmembrane region" description="Helical" evidence="7">
    <location>
        <begin position="536"/>
        <end position="558"/>
    </location>
</feature>
<evidence type="ECO:0000313" key="8">
    <source>
        <dbReference type="EMBL" id="KAG6017265.1"/>
    </source>
</evidence>
<evidence type="ECO:0000256" key="2">
    <source>
        <dbReference type="ARBA" id="ARBA00008335"/>
    </source>
</evidence>
<evidence type="ECO:0000256" key="7">
    <source>
        <dbReference type="SAM" id="Phobius"/>
    </source>
</evidence>
<comment type="similarity">
    <text evidence="2">Belongs to the major facilitator superfamily.</text>
</comment>
<dbReference type="InterPro" id="IPR036259">
    <property type="entry name" value="MFS_trans_sf"/>
</dbReference>
<gene>
    <name evidence="8" type="ORF">E4U43_001873</name>
</gene>
<dbReference type="GO" id="GO:0016020">
    <property type="term" value="C:membrane"/>
    <property type="evidence" value="ECO:0007669"/>
    <property type="project" value="UniProtKB-SubCell"/>
</dbReference>
<evidence type="ECO:0000256" key="1">
    <source>
        <dbReference type="ARBA" id="ARBA00004141"/>
    </source>
</evidence>
<dbReference type="SUPFAM" id="SSF103473">
    <property type="entry name" value="MFS general substrate transporter"/>
    <property type="match status" value="1"/>
</dbReference>
<accession>A0A9P7NG62</accession>
<dbReference type="EMBL" id="SRPW01000163">
    <property type="protein sequence ID" value="KAG6017265.1"/>
    <property type="molecule type" value="Genomic_DNA"/>
</dbReference>
<evidence type="ECO:0008006" key="10">
    <source>
        <dbReference type="Google" id="ProtNLM"/>
    </source>
</evidence>
<evidence type="ECO:0000313" key="9">
    <source>
        <dbReference type="Proteomes" id="UP000748025"/>
    </source>
</evidence>
<feature type="region of interest" description="Disordered" evidence="6">
    <location>
        <begin position="37"/>
        <end position="56"/>
    </location>
</feature>
<proteinExistence type="inferred from homology"/>
<evidence type="ECO:0000256" key="4">
    <source>
        <dbReference type="ARBA" id="ARBA00022989"/>
    </source>
</evidence>
<keyword evidence="4 7" id="KW-1133">Transmembrane helix</keyword>
<sequence length="588" mass="63899">MGRPWGLKRPEDIISRPLPAHSTEQTDFAFYPHIYGHSSDPERPQRSMTGSSSLSSSSKFIKYGSGKHAGIELVPQPSNDPNDPLNWPRWRKDLNFVSLLVMVGIIGITKTAFIPTAGFLSIHYNVSDTSIAALTAAPLMVSAMTGIISSTIVRLWGKRPIYLTAALVLFIGTIWNMTAGNSYRSCLASRIFQGFGWGAFDVLVNGSIQDTYFEHERDLPVTFYNIFTITTTWGSPLLGGLVSSSANSFTSIFRVINCFFLLAVPLLAFAAPETSFDRSKAAPTPLATPVLDAWRPWRFRHRVNKTSILEYLKKMKLVSFQAPITLPLVLQGPRALIAPTTGLLFIITCIPFGSLWGLTTSISILTIPSPLSLNCSLTGVLMTGPWVIASICVGGFSFYRGLYERFTRRVSCLILSTGIALVLIGLLSYGLGVHNFMTSHPSPSSPIFSAPAAGQVSLPLLSLQLGILAGGSYILDTTARPFIARSASFTSSSIAIGQRSIVDMQSGLIVLRNFAAGVFVVAMPHAVTIYGGLKTAVIGLATTQVLLTGATMTIWWLYDESIWRGDGIIMGLVDLELLRESTSFFETD</sequence>
<name>A0A9P7NG62_9HYPO</name>
<keyword evidence="5 7" id="KW-0472">Membrane</keyword>
<dbReference type="OrthoDB" id="5215911at2759"/>
<feature type="transmembrane region" description="Helical" evidence="7">
    <location>
        <begin position="343"/>
        <end position="367"/>
    </location>
</feature>
<dbReference type="Gene3D" id="1.20.1250.20">
    <property type="entry name" value="MFS general substrate transporter like domains"/>
    <property type="match status" value="1"/>
</dbReference>
<feature type="transmembrane region" description="Helical" evidence="7">
    <location>
        <begin position="160"/>
        <end position="178"/>
    </location>
</feature>
<feature type="transmembrane region" description="Helical" evidence="7">
    <location>
        <begin position="96"/>
        <end position="119"/>
    </location>
</feature>
<dbReference type="InterPro" id="IPR011701">
    <property type="entry name" value="MFS"/>
</dbReference>
<dbReference type="Proteomes" id="UP000748025">
    <property type="component" value="Unassembled WGS sequence"/>
</dbReference>
<reference evidence="8" key="1">
    <citation type="journal article" date="2020" name="bioRxiv">
        <title>Whole genome comparisons of ergot fungi reveals the divergence and evolution of species within the genus Claviceps are the result of varying mechanisms driving genome evolution and host range expansion.</title>
        <authorList>
            <person name="Wyka S.A."/>
            <person name="Mondo S.J."/>
            <person name="Liu M."/>
            <person name="Dettman J."/>
            <person name="Nalam V."/>
            <person name="Broders K.D."/>
        </authorList>
    </citation>
    <scope>NUCLEOTIDE SEQUENCE</scope>
    <source>
        <strain evidence="8">CCC 602</strain>
    </source>
</reference>
<feature type="transmembrane region" description="Helical" evidence="7">
    <location>
        <begin position="452"/>
        <end position="475"/>
    </location>
</feature>
<comment type="subcellular location">
    <subcellularLocation>
        <location evidence="1">Membrane</location>
        <topology evidence="1">Multi-pass membrane protein</topology>
    </subcellularLocation>
</comment>
<feature type="compositionally biased region" description="Low complexity" evidence="6">
    <location>
        <begin position="47"/>
        <end position="56"/>
    </location>
</feature>
<feature type="transmembrane region" description="Helical" evidence="7">
    <location>
        <begin position="509"/>
        <end position="530"/>
    </location>
</feature>
<dbReference type="AlphaFoldDB" id="A0A9P7NG62"/>
<feature type="transmembrane region" description="Helical" evidence="7">
    <location>
        <begin position="379"/>
        <end position="399"/>
    </location>
</feature>
<dbReference type="Pfam" id="PF07690">
    <property type="entry name" value="MFS_1"/>
    <property type="match status" value="1"/>
</dbReference>
<dbReference type="GO" id="GO:0022857">
    <property type="term" value="F:transmembrane transporter activity"/>
    <property type="evidence" value="ECO:0007669"/>
    <property type="project" value="InterPro"/>
</dbReference>
<feature type="transmembrane region" description="Helical" evidence="7">
    <location>
        <begin position="251"/>
        <end position="271"/>
    </location>
</feature>
<feature type="transmembrane region" description="Helical" evidence="7">
    <location>
        <begin position="411"/>
        <end position="432"/>
    </location>
</feature>